<evidence type="ECO:0000313" key="2">
    <source>
        <dbReference type="EMBL" id="KID48844.1"/>
    </source>
</evidence>
<accession>A0A0B4EVD4</accession>
<evidence type="ECO:0000313" key="3">
    <source>
        <dbReference type="Proteomes" id="UP000031184"/>
    </source>
</evidence>
<comment type="caution">
    <text evidence="2">The sequence shown here is derived from an EMBL/GenBank/DDBJ whole genome shotgun (WGS) entry which is preliminary data.</text>
</comment>
<dbReference type="SUPFAM" id="SSF53850">
    <property type="entry name" value="Periplasmic binding protein-like II"/>
    <property type="match status" value="1"/>
</dbReference>
<protein>
    <submittedName>
        <fullName evidence="2">Choline transporter</fullName>
    </submittedName>
</protein>
<dbReference type="InterPro" id="IPR007210">
    <property type="entry name" value="ABC_Gly_betaine_transp_sub-bd"/>
</dbReference>
<dbReference type="EMBL" id="AUZI01000021">
    <property type="protein sequence ID" value="KID48844.1"/>
    <property type="molecule type" value="Genomic_DNA"/>
</dbReference>
<dbReference type="PATRIC" id="fig|1226633.4.peg.1794"/>
<dbReference type="GO" id="GO:0043190">
    <property type="term" value="C:ATP-binding cassette (ABC) transporter complex"/>
    <property type="evidence" value="ECO:0007669"/>
    <property type="project" value="InterPro"/>
</dbReference>
<dbReference type="Proteomes" id="UP000031184">
    <property type="component" value="Unassembled WGS sequence"/>
</dbReference>
<dbReference type="AlphaFoldDB" id="A0A0B4EVD4"/>
<dbReference type="Pfam" id="PF04069">
    <property type="entry name" value="OpuAC"/>
    <property type="match status" value="1"/>
</dbReference>
<dbReference type="Gene3D" id="3.40.190.10">
    <property type="entry name" value="Periplasmic binding protein-like II"/>
    <property type="match status" value="1"/>
</dbReference>
<gene>
    <name evidence="2" type="ORF">C095_08890</name>
</gene>
<evidence type="ECO:0000259" key="1">
    <source>
        <dbReference type="Pfam" id="PF04069"/>
    </source>
</evidence>
<organism evidence="2 3">
    <name type="scientific">Fusobacterium necrophorum subsp. funduliforme B35</name>
    <dbReference type="NCBI Taxonomy" id="1226633"/>
    <lineage>
        <taxon>Bacteria</taxon>
        <taxon>Fusobacteriati</taxon>
        <taxon>Fusobacteriota</taxon>
        <taxon>Fusobacteriia</taxon>
        <taxon>Fusobacteriales</taxon>
        <taxon>Fusobacteriaceae</taxon>
        <taxon>Fusobacterium</taxon>
    </lineage>
</organism>
<dbReference type="GO" id="GO:0022857">
    <property type="term" value="F:transmembrane transporter activity"/>
    <property type="evidence" value="ECO:0007669"/>
    <property type="project" value="InterPro"/>
</dbReference>
<sequence length="118" mass="13950">MDFKVKTMEPSLRYQAIQHGDIQILDAYSTDSELLKYKLVLLKDDRQLFPPYQGAAFMREETLQKYPELRNILEKISGKITEEEMQRMNYEVDVKGRTAKEVAREYLVKNGILQEKIF</sequence>
<name>A0A0B4EVD4_9FUSO</name>
<proteinExistence type="predicted"/>
<feature type="domain" description="ABC-type glycine betaine transport system substrate-binding" evidence="1">
    <location>
        <begin position="5"/>
        <end position="107"/>
    </location>
</feature>
<reference evidence="2 3" key="1">
    <citation type="submission" date="2013-08" db="EMBL/GenBank/DDBJ databases">
        <title>An opportunistic ruminal bacterium that causes liver abscesses in cattle.</title>
        <authorList>
            <person name="Benahmed F.H."/>
            <person name="Rasmussen M."/>
            <person name="Harbottle H."/>
            <person name="Soppet D."/>
            <person name="Nagaraja T.G."/>
            <person name="Davidson M."/>
        </authorList>
    </citation>
    <scope>NUCLEOTIDE SEQUENCE [LARGE SCALE GENOMIC DNA]</scope>
    <source>
        <strain evidence="2 3">B35</strain>
    </source>
</reference>